<keyword evidence="7" id="KW-1185">Reference proteome</keyword>
<dbReference type="InterPro" id="IPR050600">
    <property type="entry name" value="SETD3_SETD6_MTase"/>
</dbReference>
<evidence type="ECO:0000313" key="2">
    <source>
        <dbReference type="EMBL" id="CAF2059766.1"/>
    </source>
</evidence>
<evidence type="ECO:0000313" key="4">
    <source>
        <dbReference type="EMBL" id="CAF3921604.1"/>
    </source>
</evidence>
<evidence type="ECO:0000313" key="7">
    <source>
        <dbReference type="Proteomes" id="UP000663866"/>
    </source>
</evidence>
<dbReference type="GO" id="GO:0016279">
    <property type="term" value="F:protein-lysine N-methyltransferase activity"/>
    <property type="evidence" value="ECO:0007669"/>
    <property type="project" value="TreeGrafter"/>
</dbReference>
<dbReference type="EMBL" id="CAJNRF010004446">
    <property type="protein sequence ID" value="CAF2059766.1"/>
    <property type="molecule type" value="Genomic_DNA"/>
</dbReference>
<dbReference type="EMBL" id="CAJOBG010001363">
    <property type="protein sequence ID" value="CAF3921604.1"/>
    <property type="molecule type" value="Genomic_DNA"/>
</dbReference>
<sequence length="352" mass="41846">MNLDKFLCWFNSTGVITENVNVCYSDSSGFGLYSRRSLIEKNSLVLSIPENLFIKPSFENNNLTGFEHLIIYLLEEKSNPYVNFLRSIQPIPQWCLFSNDKYPRELLDKMKKHLNKYNLSRIKIQQYNDDQFQWAYYIINTRCVHFPMDVSSKDQDNNLCLIPYLDFVNHSIEPNTMSNFNSLTRSYEIRTIKPIDINEQITFLYNPHPNVDLFIEYGFVLTSNLYNQLNIENELEQILSNEKIQIIQSLNYWNSLELYSGDNDLSWTVIKTIELTFNQDRWSPYDDPSIEDKCKLKEKLKQLLTNVKQNIEKDFQQWVTNYFHLEKNILYNDFLTIIQDTSIIVNKSFIEI</sequence>
<dbReference type="Proteomes" id="UP000663842">
    <property type="component" value="Unassembled WGS sequence"/>
</dbReference>
<name>A0A816QBT9_9BILA</name>
<dbReference type="InterPro" id="IPR001214">
    <property type="entry name" value="SET_dom"/>
</dbReference>
<dbReference type="SUPFAM" id="SSF82199">
    <property type="entry name" value="SET domain"/>
    <property type="match status" value="1"/>
</dbReference>
<dbReference type="Proteomes" id="UP000663866">
    <property type="component" value="Unassembled WGS sequence"/>
</dbReference>
<organism evidence="2 6">
    <name type="scientific">Rotaria magnacalcarata</name>
    <dbReference type="NCBI Taxonomy" id="392030"/>
    <lineage>
        <taxon>Eukaryota</taxon>
        <taxon>Metazoa</taxon>
        <taxon>Spiralia</taxon>
        <taxon>Gnathifera</taxon>
        <taxon>Rotifera</taxon>
        <taxon>Eurotatoria</taxon>
        <taxon>Bdelloidea</taxon>
        <taxon>Philodinida</taxon>
        <taxon>Philodinidae</taxon>
        <taxon>Rotaria</taxon>
    </lineage>
</organism>
<gene>
    <name evidence="4" type="ORF">OVN521_LOCUS10613</name>
    <name evidence="5" type="ORF">UXM345_LOCUS15248</name>
    <name evidence="2" type="ORF">WKI299_LOCUS11887</name>
    <name evidence="3" type="ORF">XDN619_LOCUS18630</name>
</gene>
<evidence type="ECO:0000313" key="3">
    <source>
        <dbReference type="EMBL" id="CAF2100714.1"/>
    </source>
</evidence>
<dbReference type="Proteomes" id="UP000663856">
    <property type="component" value="Unassembled WGS sequence"/>
</dbReference>
<dbReference type="Proteomes" id="UP000663887">
    <property type="component" value="Unassembled WGS sequence"/>
</dbReference>
<evidence type="ECO:0000259" key="1">
    <source>
        <dbReference type="PROSITE" id="PS50280"/>
    </source>
</evidence>
<evidence type="ECO:0000313" key="6">
    <source>
        <dbReference type="Proteomes" id="UP000663856"/>
    </source>
</evidence>
<dbReference type="Pfam" id="PF00856">
    <property type="entry name" value="SET"/>
    <property type="match status" value="1"/>
</dbReference>
<dbReference type="InterPro" id="IPR046341">
    <property type="entry name" value="SET_dom_sf"/>
</dbReference>
<feature type="domain" description="SET" evidence="1">
    <location>
        <begin position="18"/>
        <end position="206"/>
    </location>
</feature>
<reference evidence="2" key="1">
    <citation type="submission" date="2021-02" db="EMBL/GenBank/DDBJ databases">
        <authorList>
            <person name="Nowell W R."/>
        </authorList>
    </citation>
    <scope>NUCLEOTIDE SEQUENCE</scope>
</reference>
<dbReference type="PROSITE" id="PS50280">
    <property type="entry name" value="SET"/>
    <property type="match status" value="1"/>
</dbReference>
<dbReference type="Gene3D" id="3.90.1410.10">
    <property type="entry name" value="set domain protein methyltransferase, domain 1"/>
    <property type="match status" value="1"/>
</dbReference>
<dbReference type="EMBL" id="CAJNRG010008018">
    <property type="protein sequence ID" value="CAF2100714.1"/>
    <property type="molecule type" value="Genomic_DNA"/>
</dbReference>
<accession>A0A816QBT9</accession>
<proteinExistence type="predicted"/>
<dbReference type="EMBL" id="CAJOBF010001799">
    <property type="protein sequence ID" value="CAF3984648.1"/>
    <property type="molecule type" value="Genomic_DNA"/>
</dbReference>
<dbReference type="PANTHER" id="PTHR13271">
    <property type="entry name" value="UNCHARACTERIZED PUTATIVE METHYLTRANSFERASE"/>
    <property type="match status" value="1"/>
</dbReference>
<comment type="caution">
    <text evidence="2">The sequence shown here is derived from an EMBL/GenBank/DDBJ whole genome shotgun (WGS) entry which is preliminary data.</text>
</comment>
<evidence type="ECO:0000313" key="5">
    <source>
        <dbReference type="EMBL" id="CAF3984648.1"/>
    </source>
</evidence>
<protein>
    <recommendedName>
        <fullName evidence="1">SET domain-containing protein</fullName>
    </recommendedName>
</protein>
<dbReference type="AlphaFoldDB" id="A0A816QBT9"/>